<accession>A0A2P4Y5A1</accession>
<reference evidence="1 2" key="1">
    <citation type="journal article" date="2017" name="Genome Biol. Evol.">
        <title>Phytophthora megakarya and P. palmivora, closely related causal agents of cacao black pod rot, underwent increases in genome sizes and gene numbers by different mechanisms.</title>
        <authorList>
            <person name="Ali S.S."/>
            <person name="Shao J."/>
            <person name="Lary D.J."/>
            <person name="Kronmiller B."/>
            <person name="Shen D."/>
            <person name="Strem M.D."/>
            <person name="Amoako-Attah I."/>
            <person name="Akrofi A.Y."/>
            <person name="Begoude B.A."/>
            <person name="Ten Hoopen G.M."/>
            <person name="Coulibaly K."/>
            <person name="Kebe B.I."/>
            <person name="Melnick R.L."/>
            <person name="Guiltinan M.J."/>
            <person name="Tyler B.M."/>
            <person name="Meinhardt L.W."/>
            <person name="Bailey B.A."/>
        </authorList>
    </citation>
    <scope>NUCLEOTIDE SEQUENCE [LARGE SCALE GENOMIC DNA]</scope>
    <source>
        <strain evidence="2">sbr112.9</strain>
    </source>
</reference>
<name>A0A2P4Y5A1_9STRA</name>
<dbReference type="Proteomes" id="UP000237271">
    <property type="component" value="Unassembled WGS sequence"/>
</dbReference>
<gene>
    <name evidence="1" type="ORF">PHPALM_10206</name>
</gene>
<proteinExistence type="predicted"/>
<comment type="caution">
    <text evidence="1">The sequence shown here is derived from an EMBL/GenBank/DDBJ whole genome shotgun (WGS) entry which is preliminary data.</text>
</comment>
<dbReference type="AlphaFoldDB" id="A0A2P4Y5A1"/>
<evidence type="ECO:0008006" key="3">
    <source>
        <dbReference type="Google" id="ProtNLM"/>
    </source>
</evidence>
<evidence type="ECO:0000313" key="1">
    <source>
        <dbReference type="EMBL" id="POM72992.1"/>
    </source>
</evidence>
<keyword evidence="2" id="KW-1185">Reference proteome</keyword>
<dbReference type="OrthoDB" id="99812at2759"/>
<sequence>MLLISGSHLRILVMLPSEHIGYVETLNLSVNLPSGYIPLQSSSLSLMALRDEYVDVGIISPSFHDFVILEQQRRTAGGFGAGNPKYKRVMCCFNVDRHWVTFMRNYQVIEKSVRRVIEPLLQFEGMLSCEKVERCKQHDGSSCGVWCIAILELILIDSTLDDCLYKLMPYLRMRFLYKAIVFVGKESAYER</sequence>
<organism evidence="1 2">
    <name type="scientific">Phytophthora palmivora</name>
    <dbReference type="NCBI Taxonomy" id="4796"/>
    <lineage>
        <taxon>Eukaryota</taxon>
        <taxon>Sar</taxon>
        <taxon>Stramenopiles</taxon>
        <taxon>Oomycota</taxon>
        <taxon>Peronosporomycetes</taxon>
        <taxon>Peronosporales</taxon>
        <taxon>Peronosporaceae</taxon>
        <taxon>Phytophthora</taxon>
    </lineage>
</organism>
<dbReference type="SUPFAM" id="SSF54001">
    <property type="entry name" value="Cysteine proteinases"/>
    <property type="match status" value="1"/>
</dbReference>
<evidence type="ECO:0000313" key="2">
    <source>
        <dbReference type="Proteomes" id="UP000237271"/>
    </source>
</evidence>
<protein>
    <recommendedName>
        <fullName evidence="3">Ubiquitin-like protease family profile domain-containing protein</fullName>
    </recommendedName>
</protein>
<dbReference type="InterPro" id="IPR038765">
    <property type="entry name" value="Papain-like_cys_pep_sf"/>
</dbReference>
<dbReference type="EMBL" id="NCKW01005348">
    <property type="protein sequence ID" value="POM72992.1"/>
    <property type="molecule type" value="Genomic_DNA"/>
</dbReference>